<dbReference type="Pfam" id="PF00698">
    <property type="entry name" value="Acyl_transf_1"/>
    <property type="match status" value="1"/>
</dbReference>
<sequence>MKTFLETNDSQVFEMSEGIAIVGMACRTAGSNTSPEKLWQFLLAKQDGSGERISNAISRDYFIHNVEDFDAAFFSISPKEVEQMDPHQRLGLELSWDALEDAVLNPKSLVGSNTADFIGVDSRLLLKDLPSIEPWRGIGSAPQGVANRVSYHLDFMGPSTVVDAACASSLVAVHLGCRAIQNLQSDVAIVGGENVLLAPAITLMLGKAGALHPEGGGAVIILKRLSRAIADGDNIKAILKGSAVAQDGKTNGIMAPNSKAQELEARQALAQAGTHLQTLNSRVNWAEAGLKVVHETTEWTEEKNQPRRAAVCSYGYGGTVSHAIVEQFIGSYFEIATAIAVNSPLDATRVLFLVSVPQEKRLAKQVRVLAEWLSSPAGKAVILKAFANTLAQCRAHHDYRLAFIADGHEAATTCLQAAAEDKAAIGHYISKGNIVGVSSDPARRTVWVFSGHGAQWRHMGKELLLNTVFRQAIDPLNAIVQSEAGFSILDTLASGDFLELSEGIQILTCVVQIGLSRVLMSRGLVPEAVIGHSADRNARTKRPRGVEYWANNTIGPVFLKSAVNAAADDGYRVFVEVSTHPIVLFSVNETLLDRGLDYGDMATLATTKQNTCLDAAIMELAAELYIKGADMEKYDAKEHILVGQRIIDPSTNVVRYTARLSTATKPFPGKHPLDGTDIIPAAVYLNTFHQTTGALLLSNVNFDVPVSLGSDEPIVSVVVKGEQISVLSAASSPEVGGREIWVNHSSCSWSTIATPEMAAQSKAIDVSMVQKHIVHNSKIELQRLHAVLSDLSAALSEKGTIVVYAAPPAIPTAAQVADAAEEFVCETASISILAADEAKLEAVISRVQTFEAQGAALHTLVLDISLPDAAERLLKAIRVLNVPPVLGVIHAAGILEVSSLVETTRDSFARFLAPKVNGALALHKAFPPRSLDFFIMYSSIRQLVGTVGQASYGSSNASLNALATYRRARGDNTVAIQFTAVRGLGMATSTSFLMTELRSKGITDITAGEAFPRLGAS</sequence>
<dbReference type="InterPro" id="IPR018201">
    <property type="entry name" value="Ketoacyl_synth_AS"/>
</dbReference>
<dbReference type="Gene3D" id="3.40.50.720">
    <property type="entry name" value="NAD(P)-binding Rossmann-like Domain"/>
    <property type="match status" value="1"/>
</dbReference>
<dbReference type="InterPro" id="IPR016039">
    <property type="entry name" value="Thiolase-like"/>
</dbReference>
<dbReference type="Gene3D" id="3.40.366.10">
    <property type="entry name" value="Malonyl-Coenzyme A Acyl Carrier Protein, domain 2"/>
    <property type="match status" value="2"/>
</dbReference>
<evidence type="ECO:0000259" key="9">
    <source>
        <dbReference type="PROSITE" id="PS52019"/>
    </source>
</evidence>
<dbReference type="SUPFAM" id="SSF53901">
    <property type="entry name" value="Thiolase-like"/>
    <property type="match status" value="1"/>
</dbReference>
<evidence type="ECO:0000256" key="6">
    <source>
        <dbReference type="ARBA" id="ARBA00038879"/>
    </source>
</evidence>
<dbReference type="SUPFAM" id="SSF52151">
    <property type="entry name" value="FabD/lysophospholipase-like"/>
    <property type="match status" value="1"/>
</dbReference>
<dbReference type="InterPro" id="IPR001227">
    <property type="entry name" value="Ac_transferase_dom_sf"/>
</dbReference>
<dbReference type="GO" id="GO:0044550">
    <property type="term" value="P:secondary metabolite biosynthetic process"/>
    <property type="evidence" value="ECO:0007669"/>
    <property type="project" value="TreeGrafter"/>
</dbReference>
<dbReference type="CDD" id="cd05274">
    <property type="entry name" value="KR_FAS_SDR_x"/>
    <property type="match status" value="1"/>
</dbReference>
<evidence type="ECO:0000256" key="2">
    <source>
        <dbReference type="ARBA" id="ARBA00022553"/>
    </source>
</evidence>
<dbReference type="InterPro" id="IPR036291">
    <property type="entry name" value="NAD(P)-bd_dom_sf"/>
</dbReference>
<evidence type="ECO:0000313" key="11">
    <source>
        <dbReference type="Proteomes" id="UP000054821"/>
    </source>
</evidence>
<evidence type="ECO:0000256" key="7">
    <source>
        <dbReference type="PROSITE-ProRule" id="PRU01363"/>
    </source>
</evidence>
<comment type="caution">
    <text evidence="10">The sequence shown here is derived from an EMBL/GenBank/DDBJ whole genome shotgun (WGS) entry which is preliminary data.</text>
</comment>
<dbReference type="STRING" id="398673.A0A2P4ZQX0"/>
<dbReference type="Gene3D" id="3.10.129.110">
    <property type="entry name" value="Polyketide synthase dehydratase"/>
    <property type="match status" value="1"/>
</dbReference>
<dbReference type="InterPro" id="IPR054514">
    <property type="entry name" value="RhiE-like_linker"/>
</dbReference>
<dbReference type="InterPro" id="IPR057326">
    <property type="entry name" value="KR_dom"/>
</dbReference>
<dbReference type="InterPro" id="IPR016035">
    <property type="entry name" value="Acyl_Trfase/lysoPLipase"/>
</dbReference>
<dbReference type="InterPro" id="IPR020841">
    <property type="entry name" value="PKS_Beta-ketoAc_synthase_dom"/>
</dbReference>
<dbReference type="RefSeq" id="XP_018662245.2">
    <property type="nucleotide sequence ID" value="XM_018804432.2"/>
</dbReference>
<evidence type="ECO:0000259" key="8">
    <source>
        <dbReference type="PROSITE" id="PS52004"/>
    </source>
</evidence>
<evidence type="ECO:0000256" key="5">
    <source>
        <dbReference type="ARBA" id="ARBA00023268"/>
    </source>
</evidence>
<dbReference type="Pfam" id="PF00109">
    <property type="entry name" value="ketoacyl-synt"/>
    <property type="match status" value="1"/>
</dbReference>
<dbReference type="GO" id="GO:0006633">
    <property type="term" value="P:fatty acid biosynthetic process"/>
    <property type="evidence" value="ECO:0007669"/>
    <property type="project" value="InterPro"/>
</dbReference>
<keyword evidence="5" id="KW-0511">Multifunctional enzyme</keyword>
<evidence type="ECO:0000256" key="1">
    <source>
        <dbReference type="ARBA" id="ARBA00022450"/>
    </source>
</evidence>
<keyword evidence="2" id="KW-0597">Phosphoprotein</keyword>
<dbReference type="PANTHER" id="PTHR43775:SF22">
    <property type="entry name" value="SYNTHASE, PUTATIVE (JCVI)-RELATED"/>
    <property type="match status" value="1"/>
</dbReference>
<keyword evidence="3" id="KW-0808">Transferase</keyword>
<dbReference type="InterPro" id="IPR042104">
    <property type="entry name" value="PKS_dehydratase_sf"/>
</dbReference>
<dbReference type="SMART" id="SM00827">
    <property type="entry name" value="PKS_AT"/>
    <property type="match status" value="1"/>
</dbReference>
<dbReference type="Pfam" id="PF22336">
    <property type="entry name" value="RhiE-like_linker"/>
    <property type="match status" value="1"/>
</dbReference>
<dbReference type="InterPro" id="IPR049900">
    <property type="entry name" value="PKS_mFAS_DH"/>
</dbReference>
<dbReference type="GO" id="GO:0050641">
    <property type="term" value="F:6-methylsalicylic acid synthase activity"/>
    <property type="evidence" value="ECO:0007669"/>
    <property type="project" value="UniProtKB-EC"/>
</dbReference>
<dbReference type="InterPro" id="IPR049552">
    <property type="entry name" value="PKS_DH_N"/>
</dbReference>
<dbReference type="PROSITE" id="PS52019">
    <property type="entry name" value="PKS_MFAS_DH"/>
    <property type="match status" value="1"/>
</dbReference>
<dbReference type="SMART" id="SM00822">
    <property type="entry name" value="PKS_KR"/>
    <property type="match status" value="1"/>
</dbReference>
<dbReference type="AlphaFoldDB" id="A0A2P4ZQX0"/>
<dbReference type="GeneID" id="29984515"/>
<dbReference type="Pfam" id="PF21089">
    <property type="entry name" value="PKS_DH_N"/>
    <property type="match status" value="1"/>
</dbReference>
<dbReference type="InterPro" id="IPR014043">
    <property type="entry name" value="Acyl_transferase_dom"/>
</dbReference>
<keyword evidence="1" id="KW-0596">Phosphopantetheine</keyword>
<keyword evidence="11" id="KW-1185">Reference proteome</keyword>
<dbReference type="SUPFAM" id="SSF51735">
    <property type="entry name" value="NAD(P)-binding Rossmann-fold domains"/>
    <property type="match status" value="1"/>
</dbReference>
<proteinExistence type="predicted"/>
<dbReference type="InterPro" id="IPR050091">
    <property type="entry name" value="PKS_NRPS_Biosynth_Enz"/>
</dbReference>
<dbReference type="EMBL" id="JPDN02000013">
    <property type="protein sequence ID" value="PON26662.1"/>
    <property type="molecule type" value="Genomic_DNA"/>
</dbReference>
<name>A0A2P4ZQX0_9HYPO</name>
<dbReference type="PROSITE" id="PS52004">
    <property type="entry name" value="KS3_2"/>
    <property type="match status" value="1"/>
</dbReference>
<dbReference type="PROSITE" id="PS00606">
    <property type="entry name" value="KS3_1"/>
    <property type="match status" value="1"/>
</dbReference>
<keyword evidence="4" id="KW-0560">Oxidoreductase</keyword>
<gene>
    <name evidence="10" type="ORF">TGAM01_v204672</name>
</gene>
<feature type="region of interest" description="N-terminal hotdog fold" evidence="7">
    <location>
        <begin position="639"/>
        <end position="756"/>
    </location>
</feature>
<organism evidence="10 11">
    <name type="scientific">Trichoderma gamsii</name>
    <dbReference type="NCBI Taxonomy" id="398673"/>
    <lineage>
        <taxon>Eukaryota</taxon>
        <taxon>Fungi</taxon>
        <taxon>Dikarya</taxon>
        <taxon>Ascomycota</taxon>
        <taxon>Pezizomycotina</taxon>
        <taxon>Sordariomycetes</taxon>
        <taxon>Hypocreomycetidae</taxon>
        <taxon>Hypocreales</taxon>
        <taxon>Hypocreaceae</taxon>
        <taxon>Trichoderma</taxon>
    </lineage>
</organism>
<dbReference type="GO" id="GO:0016491">
    <property type="term" value="F:oxidoreductase activity"/>
    <property type="evidence" value="ECO:0007669"/>
    <property type="project" value="UniProtKB-KW"/>
</dbReference>
<feature type="region of interest" description="C-terminal hotdog fold" evidence="7">
    <location>
        <begin position="774"/>
        <end position="990"/>
    </location>
</feature>
<feature type="active site" description="Proton donor; for dehydratase activity" evidence="7">
    <location>
        <position position="863"/>
    </location>
</feature>
<dbReference type="EC" id="2.3.1.165" evidence="6"/>
<dbReference type="GO" id="GO:0004315">
    <property type="term" value="F:3-oxoacyl-[acyl-carrier-protein] synthase activity"/>
    <property type="evidence" value="ECO:0007669"/>
    <property type="project" value="InterPro"/>
</dbReference>
<dbReference type="PANTHER" id="PTHR43775">
    <property type="entry name" value="FATTY ACID SYNTHASE"/>
    <property type="match status" value="1"/>
</dbReference>
<dbReference type="SMART" id="SM00825">
    <property type="entry name" value="PKS_KS"/>
    <property type="match status" value="1"/>
</dbReference>
<feature type="domain" description="Ketosynthase family 3 (KS3)" evidence="8">
    <location>
        <begin position="16"/>
        <end position="384"/>
    </location>
</feature>
<reference evidence="10 11" key="1">
    <citation type="journal article" date="2016" name="Genome Announc.">
        <title>Draft Whole-Genome Sequence of Trichoderma gamsii T6085, a Promising Biocontrol Agent of Fusarium Head Blight on Wheat.</title>
        <authorList>
            <person name="Baroncelli R."/>
            <person name="Zapparata A."/>
            <person name="Piaggeschi G."/>
            <person name="Sarrocco S."/>
            <person name="Vannacci G."/>
        </authorList>
    </citation>
    <scope>NUCLEOTIDE SEQUENCE [LARGE SCALE GENOMIC DNA]</scope>
    <source>
        <strain evidence="10 11">T6085</strain>
    </source>
</reference>
<evidence type="ECO:0000256" key="3">
    <source>
        <dbReference type="ARBA" id="ARBA00022679"/>
    </source>
</evidence>
<dbReference type="Pfam" id="PF08659">
    <property type="entry name" value="KR"/>
    <property type="match status" value="1"/>
</dbReference>
<dbReference type="Proteomes" id="UP000054821">
    <property type="component" value="Unassembled WGS sequence"/>
</dbReference>
<protein>
    <recommendedName>
        <fullName evidence="6">6-methylsalicylic acid synthase</fullName>
        <ecNumber evidence="6">2.3.1.165</ecNumber>
    </recommendedName>
</protein>
<evidence type="ECO:0000256" key="4">
    <source>
        <dbReference type="ARBA" id="ARBA00023002"/>
    </source>
</evidence>
<feature type="domain" description="PKS/mFAS DH" evidence="9">
    <location>
        <begin position="639"/>
        <end position="990"/>
    </location>
</feature>
<dbReference type="CDD" id="cd00833">
    <property type="entry name" value="PKS"/>
    <property type="match status" value="1"/>
</dbReference>
<dbReference type="Gene3D" id="3.40.47.10">
    <property type="match status" value="2"/>
</dbReference>
<dbReference type="InterPro" id="IPR013968">
    <property type="entry name" value="PKS_KR"/>
</dbReference>
<evidence type="ECO:0000313" key="10">
    <source>
        <dbReference type="EMBL" id="PON26662.1"/>
    </source>
</evidence>
<dbReference type="InterPro" id="IPR014030">
    <property type="entry name" value="Ketoacyl_synth_N"/>
</dbReference>
<accession>A0A2P4ZQX0</accession>
<feature type="active site" description="Proton acceptor; for dehydratase activity" evidence="7">
    <location>
        <position position="671"/>
    </location>
</feature>
<dbReference type="GO" id="GO:0004312">
    <property type="term" value="F:fatty acid synthase activity"/>
    <property type="evidence" value="ECO:0007669"/>
    <property type="project" value="TreeGrafter"/>
</dbReference>